<dbReference type="Proteomes" id="UP000536835">
    <property type="component" value="Unassembled WGS sequence"/>
</dbReference>
<dbReference type="RefSeq" id="WP_173200042.1">
    <property type="nucleotide sequence ID" value="NZ_JABFCX010000003.1"/>
</dbReference>
<comment type="caution">
    <text evidence="1">The sequence shown here is derived from an EMBL/GenBank/DDBJ whole genome shotgun (WGS) entry which is preliminary data.</text>
</comment>
<organism evidence="1 2">
    <name type="scientific">Parvularcula mediterranea</name>
    <dbReference type="NCBI Taxonomy" id="2732508"/>
    <lineage>
        <taxon>Bacteria</taxon>
        <taxon>Pseudomonadati</taxon>
        <taxon>Pseudomonadota</taxon>
        <taxon>Alphaproteobacteria</taxon>
        <taxon>Parvularculales</taxon>
        <taxon>Parvularculaceae</taxon>
        <taxon>Parvularcula</taxon>
    </lineage>
</organism>
<dbReference type="AlphaFoldDB" id="A0A7Y3RNX5"/>
<keyword evidence="2" id="KW-1185">Reference proteome</keyword>
<protein>
    <submittedName>
        <fullName evidence="1">Uncharacterized protein</fullName>
    </submittedName>
</protein>
<dbReference type="EMBL" id="JABFCX010000003">
    <property type="protein sequence ID" value="NNU17021.1"/>
    <property type="molecule type" value="Genomic_DNA"/>
</dbReference>
<gene>
    <name evidence="1" type="ORF">HK107_11885</name>
</gene>
<accession>A0A7Y3RNX5</accession>
<proteinExistence type="predicted"/>
<evidence type="ECO:0000313" key="2">
    <source>
        <dbReference type="Proteomes" id="UP000536835"/>
    </source>
</evidence>
<evidence type="ECO:0000313" key="1">
    <source>
        <dbReference type="EMBL" id="NNU17021.1"/>
    </source>
</evidence>
<name>A0A7Y3RNX5_9PROT</name>
<reference evidence="1 2" key="1">
    <citation type="submission" date="2020-05" db="EMBL/GenBank/DDBJ databases">
        <title>Parvularcula mediterraneae sp. nov., isolated from polypropylene straw from shallow seawater of the seashore of Laganas in Zakynthos island, Greece.</title>
        <authorList>
            <person name="Szabo I."/>
            <person name="Al-Omari J."/>
            <person name="Rado J."/>
            <person name="Szerdahelyi G.S."/>
        </authorList>
    </citation>
    <scope>NUCLEOTIDE SEQUENCE [LARGE SCALE GENOMIC DNA]</scope>
    <source>
        <strain evidence="1 2">ZS-1/3</strain>
    </source>
</reference>
<sequence length="252" mass="27430">MSDKDDFFIGWSAETPKADRRFFMLAGLGLLAGTGGAAALIGGAQDGGGPGTWDQGDIQEWRGIASALPYPTLRTRDTDGKIKTAFLSCLNKCTPELRINQYRDGEVVIRGSAIRRGEHLMIATEDSGAWISQASGSLPDQLALPEEEALGSAELRGEILDTKCWFGAMRPSSGKVHKACASLCIRSGLPPAFYVKPLREQERLLIITDRRGAPVSQDVLPYVADRMRLSGDVVRKGDVLYLRTDVSTFERV</sequence>